<dbReference type="AlphaFoldDB" id="A0A0S1SKX2"/>
<dbReference type="EMBL" id="CP013065">
    <property type="protein sequence ID" value="ALM13524.1"/>
    <property type="molecule type" value="Genomic_DNA"/>
</dbReference>
<reference evidence="2" key="1">
    <citation type="submission" date="2015-10" db="EMBL/GenBank/DDBJ databases">
        <title>Analysis of five complete genome sequences for members of the class Peribacteria in the recently recognized Peregrinibacteria bacterial phylum.</title>
        <authorList>
            <person name="Anantharaman K."/>
            <person name="Brown C.T."/>
            <person name="Burstein D."/>
            <person name="Castelle C.J."/>
            <person name="Probst A.J."/>
            <person name="Thomas B.C."/>
            <person name="Williams K.H."/>
            <person name="Banfield J.F."/>
        </authorList>
    </citation>
    <scope>NUCLEOTIDE SEQUENCE [LARGE SCALE GENOMIC DNA]</scope>
</reference>
<protein>
    <submittedName>
        <fullName evidence="1">Uncharacterized protein</fullName>
    </submittedName>
</protein>
<accession>A0A0S1SVQ8</accession>
<accession>A0A0S1SUB3</accession>
<accession>A0A0S1SCE5</accession>
<accession>A0A0S1SKX2</accession>
<sequence length="66" mass="7555">MFMEGLRQDPALVEALSKEGLVIQAIEGKKVTVDYWKHNQERVRQTLASISRQLGIQIDFDLRARG</sequence>
<accession>A0A0S1SQ44</accession>
<proteinExistence type="predicted"/>
<dbReference type="STRING" id="1735162.PeribacterB2_0857"/>
<gene>
    <name evidence="1" type="ORF">PeribacterD1_0855</name>
</gene>
<reference evidence="1 2" key="2">
    <citation type="journal article" date="2016" name="PeerJ">
        <title>Analysis of five complete genome sequences for members of the class Peribacteria in the recently recognized Peregrinibacteria bacterial phylum.</title>
        <authorList>
            <person name="Anantharaman K."/>
            <person name="Brown C.T."/>
            <person name="Burstein D."/>
            <person name="Castelle C.J."/>
            <person name="Probst A.J."/>
            <person name="Thomas B.C."/>
            <person name="Williams K.H."/>
            <person name="Banfield J.F."/>
        </authorList>
    </citation>
    <scope>NUCLEOTIDE SEQUENCE [LARGE SCALE GENOMIC DNA]</scope>
    <source>
        <strain evidence="1">RIFOXYD1_FULL_PER-ii_59_16</strain>
    </source>
</reference>
<name>A0A0S1SKX2_9BACT</name>
<evidence type="ECO:0000313" key="2">
    <source>
        <dbReference type="Proteomes" id="UP000069135"/>
    </source>
</evidence>
<organism evidence="1 2">
    <name type="scientific">Candidatus Peribacter riflensis</name>
    <dbReference type="NCBI Taxonomy" id="1735162"/>
    <lineage>
        <taxon>Bacteria</taxon>
        <taxon>Candidatus Peregrinibacteriota</taxon>
        <taxon>Candidatus Peribacteria</taxon>
        <taxon>Candidatus Peribacterales</taxon>
        <taxon>Candidatus Peribacteraceae</taxon>
        <taxon>Candidatus Peribacter</taxon>
    </lineage>
</organism>
<evidence type="ECO:0000313" key="1">
    <source>
        <dbReference type="EMBL" id="ALM13524.1"/>
    </source>
</evidence>
<dbReference type="KEGG" id="prf:PeribacterA2_0855"/>
<dbReference type="Proteomes" id="UP000069135">
    <property type="component" value="Chromosome"/>
</dbReference>